<organism evidence="1 2">
    <name type="scientific">Yersinia phage vB_Yru_GN1</name>
    <dbReference type="NCBI Taxonomy" id="3074381"/>
    <lineage>
        <taxon>Viruses</taxon>
        <taxon>Duplodnaviria</taxon>
        <taxon>Heunggongvirae</taxon>
        <taxon>Uroviricota</taxon>
        <taxon>Caudoviricetes</taxon>
        <taxon>Caudoviricetes incertae sedis</taxon>
        <taxon>Sepahanvirus</taxon>
        <taxon>Sepahanvirus vB-Yru-GN1</taxon>
    </lineage>
</organism>
<protein>
    <submittedName>
        <fullName evidence="1">Uncharacterized protein</fullName>
    </submittedName>
</protein>
<reference evidence="1 2" key="1">
    <citation type="submission" date="2023-09" db="EMBL/GenBank/DDBJ databases">
        <title>Analysis of phage genome (vB_Yru_GN1) of the bacterium (Yersinia ruckeri).</title>
        <authorList>
            <person name="Ganjoor M.S."/>
            <person name="Bouzari M."/>
            <person name="Soleimani-Delfan A."/>
        </authorList>
    </citation>
    <scope>NUCLEOTIDE SEQUENCE [LARGE SCALE GENOMIC DNA]</scope>
    <source>
        <strain evidence="2">vB_Yru_GN1</strain>
    </source>
</reference>
<dbReference type="Proteomes" id="UP001304813">
    <property type="component" value="Segment"/>
</dbReference>
<proteinExistence type="predicted"/>
<keyword evidence="2" id="KW-1185">Reference proteome</keyword>
<name>A0AA86J0A8_9CAUD</name>
<dbReference type="EMBL" id="LC779065">
    <property type="protein sequence ID" value="BES79777.1"/>
    <property type="molecule type" value="Genomic_DNA"/>
</dbReference>
<accession>A0AA86J0A8</accession>
<evidence type="ECO:0000313" key="1">
    <source>
        <dbReference type="EMBL" id="BES79777.1"/>
    </source>
</evidence>
<sequence length="154" mass="17710">MDSDGRIHFYRDEVSEDQLIRIVPHNGCDLKFLNDRKNFFKTILTREQFDDHSTHGTLILAKSFRDYNVSWLDKSKIVGQNRTGSLVFANTGLSRYGDHWTGSSSNLVDRKLASESWNSDVRFTKIERWTTAVLTRDFYDQLIQLSGGSNGKNA</sequence>
<evidence type="ECO:0000313" key="2">
    <source>
        <dbReference type="Proteomes" id="UP001304813"/>
    </source>
</evidence>